<feature type="compositionally biased region" description="Basic residues" evidence="1">
    <location>
        <begin position="38"/>
        <end position="49"/>
    </location>
</feature>
<feature type="compositionally biased region" description="Basic residues" evidence="1">
    <location>
        <begin position="178"/>
        <end position="192"/>
    </location>
</feature>
<feature type="compositionally biased region" description="Basic residues" evidence="1">
    <location>
        <begin position="20"/>
        <end position="30"/>
    </location>
</feature>
<evidence type="ECO:0000256" key="1">
    <source>
        <dbReference type="SAM" id="MobiDB-lite"/>
    </source>
</evidence>
<feature type="compositionally biased region" description="Basic and acidic residues" evidence="1">
    <location>
        <begin position="214"/>
        <end position="225"/>
    </location>
</feature>
<feature type="compositionally biased region" description="Gly residues" evidence="1">
    <location>
        <begin position="70"/>
        <end position="84"/>
    </location>
</feature>
<dbReference type="EMBL" id="CAFBMQ010000216">
    <property type="protein sequence ID" value="CAB4920302.1"/>
    <property type="molecule type" value="Genomic_DNA"/>
</dbReference>
<sequence>MGARRPGGCRRPRRRCAHLRWLRHPSRRPARGPARPGLRGHRGQQHGRRVPPADLRLQPGRVPPGHRPGRGGWALDGRGAGPRVGGRRPPSALCPAQVRLQPRPGRGRGGGCLGRRPGPVRVVRGQPRDLGRAGARRHDRRRRRCAHGRCRHRPRGGPAPEQLLGRRPGPEPGGRTALRGHRRRGAAGHRRAPVGLVPAGSGARRCAAGLPAVRDGRPRAPERPVRPRLRPAGGGGRSRRGRDARAGPGSP</sequence>
<organism evidence="2">
    <name type="scientific">freshwater metagenome</name>
    <dbReference type="NCBI Taxonomy" id="449393"/>
    <lineage>
        <taxon>unclassified sequences</taxon>
        <taxon>metagenomes</taxon>
        <taxon>ecological metagenomes</taxon>
    </lineage>
</organism>
<name>A0A6J7HL87_9ZZZZ</name>
<evidence type="ECO:0000313" key="2">
    <source>
        <dbReference type="EMBL" id="CAB4920302.1"/>
    </source>
</evidence>
<feature type="compositionally biased region" description="Basic residues" evidence="1">
    <location>
        <begin position="134"/>
        <end position="155"/>
    </location>
</feature>
<gene>
    <name evidence="2" type="ORF">UFOPK3609_01353</name>
</gene>
<protein>
    <submittedName>
        <fullName evidence="2">Unannotated protein</fullName>
    </submittedName>
</protein>
<reference evidence="2" key="1">
    <citation type="submission" date="2020-05" db="EMBL/GenBank/DDBJ databases">
        <authorList>
            <person name="Chiriac C."/>
            <person name="Salcher M."/>
            <person name="Ghai R."/>
            <person name="Kavagutti S V."/>
        </authorList>
    </citation>
    <scope>NUCLEOTIDE SEQUENCE</scope>
</reference>
<feature type="compositionally biased region" description="Low complexity" evidence="1">
    <location>
        <begin position="114"/>
        <end position="125"/>
    </location>
</feature>
<accession>A0A6J7HL87</accession>
<feature type="region of interest" description="Disordered" evidence="1">
    <location>
        <begin position="20"/>
        <end position="251"/>
    </location>
</feature>
<dbReference type="AlphaFoldDB" id="A0A6J7HL87"/>
<proteinExistence type="predicted"/>